<sequence length="158" mass="19249">METKRMEEMYRIIGQTLHEIIPGEWKKIVLYAEVLDDSSEVFFYFQTPQNDEFEYSHLIPELYGVDETIYTDILFELHDHFRSLQNEFMQQGQSVWSSLTLVLESTGKFKIDYDYQNPVESELDDYQRQFVWEYRNLGKWPKSEDNQKWLEDHLKNKR</sequence>
<dbReference type="SUPFAM" id="SSF160424">
    <property type="entry name" value="BH3703-like"/>
    <property type="match status" value="1"/>
</dbReference>
<evidence type="ECO:0000313" key="1">
    <source>
        <dbReference type="EMBL" id="KEO81577.1"/>
    </source>
</evidence>
<comment type="caution">
    <text evidence="1">The sequence shown here is derived from an EMBL/GenBank/DDBJ whole genome shotgun (WGS) entry which is preliminary data.</text>
</comment>
<dbReference type="STRING" id="1157490.EL26_20040"/>
<dbReference type="Gene3D" id="3.30.500.20">
    <property type="entry name" value="BH3703-like domains"/>
    <property type="match status" value="1"/>
</dbReference>
<dbReference type="EMBL" id="JMIR01000035">
    <property type="protein sequence ID" value="KEO81577.1"/>
    <property type="molecule type" value="Genomic_DNA"/>
</dbReference>
<dbReference type="NCBIfam" id="TIGR01741">
    <property type="entry name" value="staph_tand_hypo"/>
    <property type="match status" value="1"/>
</dbReference>
<accession>A0A074M6G8</accession>
<dbReference type="OrthoDB" id="1633905at2"/>
<evidence type="ECO:0008006" key="3">
    <source>
        <dbReference type="Google" id="ProtNLM"/>
    </source>
</evidence>
<dbReference type="AlphaFoldDB" id="A0A074M6G8"/>
<evidence type="ECO:0000313" key="2">
    <source>
        <dbReference type="Proteomes" id="UP000027931"/>
    </source>
</evidence>
<organism evidence="1 2">
    <name type="scientific">Tumebacillus flagellatus</name>
    <dbReference type="NCBI Taxonomy" id="1157490"/>
    <lineage>
        <taxon>Bacteria</taxon>
        <taxon>Bacillati</taxon>
        <taxon>Bacillota</taxon>
        <taxon>Bacilli</taxon>
        <taxon>Bacillales</taxon>
        <taxon>Alicyclobacillaceae</taxon>
        <taxon>Tumebacillus</taxon>
    </lineage>
</organism>
<keyword evidence="2" id="KW-1185">Reference proteome</keyword>
<dbReference type="Proteomes" id="UP000027931">
    <property type="component" value="Unassembled WGS sequence"/>
</dbReference>
<reference evidence="1 2" key="1">
    <citation type="journal article" date="2013" name="Int. J. Syst. Evol. Microbiol.">
        <title>Tumebacillus flagellatus sp. nov., an alpha-amylase/pullulanase-producing bacterium isolated from cassava wastewater.</title>
        <authorList>
            <person name="Wang Q."/>
            <person name="Xie N."/>
            <person name="Qin Y."/>
            <person name="Shen N."/>
            <person name="Zhu J."/>
            <person name="Mi H."/>
            <person name="Huang R."/>
        </authorList>
    </citation>
    <scope>NUCLEOTIDE SEQUENCE [LARGE SCALE GENOMIC DNA]</scope>
    <source>
        <strain evidence="1 2">GST4</strain>
    </source>
</reference>
<dbReference type="eggNOG" id="ENOG5032R0X">
    <property type="taxonomic scope" value="Bacteria"/>
</dbReference>
<protein>
    <recommendedName>
        <fullName evidence="3">Cytoplasmic protein</fullName>
    </recommendedName>
</protein>
<gene>
    <name evidence="1" type="ORF">EL26_20040</name>
</gene>
<name>A0A074M6G8_9BACL</name>
<dbReference type="InterPro" id="IPR006728">
    <property type="entry name" value="YezG-like"/>
</dbReference>
<proteinExistence type="predicted"/>
<dbReference type="RefSeq" id="WP_038092763.1">
    <property type="nucleotide sequence ID" value="NZ_JMIR01000035.1"/>
</dbReference>
<dbReference type="InterPro" id="IPR036170">
    <property type="entry name" value="YezG-like_sf"/>
</dbReference>
<dbReference type="Pfam" id="PF04634">
    <property type="entry name" value="YezG-like"/>
    <property type="match status" value="1"/>
</dbReference>